<protein>
    <submittedName>
        <fullName evidence="10">Arabinan endo-1,5-alpha-L-arabinosidase</fullName>
    </submittedName>
</protein>
<dbReference type="PIRSF" id="PIRSF026534">
    <property type="entry name" value="Endo_alpha-L-arabinosidase"/>
    <property type="match status" value="1"/>
</dbReference>
<comment type="pathway">
    <text evidence="1 5">Glycan metabolism; L-arabinan degradation.</text>
</comment>
<feature type="site" description="Important for catalytic activity, responsible for pKa modulation of the active site Glu and correct orientation of both the proton donor and substrate" evidence="8">
    <location>
        <position position="197"/>
    </location>
</feature>
<evidence type="ECO:0000256" key="4">
    <source>
        <dbReference type="ARBA" id="ARBA00023295"/>
    </source>
</evidence>
<dbReference type="InterPro" id="IPR050727">
    <property type="entry name" value="GH43_arabinanases"/>
</dbReference>
<dbReference type="UniPathway" id="UPA00667"/>
<accession>A0A4S8QJA5</accession>
<reference evidence="11" key="1">
    <citation type="submission" date="2019-04" db="EMBL/GenBank/DDBJ databases">
        <title>Nocardioides xinjiangensis sp. nov.</title>
        <authorList>
            <person name="Liu S."/>
        </authorList>
    </citation>
    <scope>NUCLEOTIDE SEQUENCE [LARGE SCALE GENOMIC DNA]</scope>
    <source>
        <strain evidence="11">18</strain>
    </source>
</reference>
<gene>
    <name evidence="10" type="ORF">FAB82_11665</name>
</gene>
<dbReference type="OrthoDB" id="9801455at2"/>
<evidence type="ECO:0000313" key="10">
    <source>
        <dbReference type="EMBL" id="THV41449.1"/>
    </source>
</evidence>
<evidence type="ECO:0000256" key="5">
    <source>
        <dbReference type="PIRNR" id="PIRNR026534"/>
    </source>
</evidence>
<comment type="caution">
    <text evidence="10">The sequence shown here is derived from an EMBL/GenBank/DDBJ whole genome shotgun (WGS) entry which is preliminary data.</text>
</comment>
<dbReference type="PANTHER" id="PTHR43301:SF3">
    <property type="entry name" value="ARABINAN ENDO-1,5-ALPHA-L-ARABINOSIDASE A-RELATED"/>
    <property type="match status" value="1"/>
</dbReference>
<evidence type="ECO:0000313" key="11">
    <source>
        <dbReference type="Proteomes" id="UP000308760"/>
    </source>
</evidence>
<dbReference type="GO" id="GO:0046558">
    <property type="term" value="F:arabinan endo-1,5-alpha-L-arabinosidase activity"/>
    <property type="evidence" value="ECO:0007669"/>
    <property type="project" value="InterPro"/>
</dbReference>
<feature type="binding site" evidence="7">
    <location>
        <position position="155"/>
    </location>
    <ligand>
        <name>substrate</name>
    </ligand>
</feature>
<comment type="similarity">
    <text evidence="2 5">Belongs to the glycosyl hydrolase 43 family.</text>
</comment>
<feature type="active site" description="Proton acceptor" evidence="6">
    <location>
        <position position="67"/>
    </location>
</feature>
<dbReference type="InterPro" id="IPR023296">
    <property type="entry name" value="Glyco_hydro_beta-prop_sf"/>
</dbReference>
<dbReference type="Gene3D" id="2.115.10.20">
    <property type="entry name" value="Glycosyl hydrolase domain, family 43"/>
    <property type="match status" value="1"/>
</dbReference>
<feature type="active site" description="Proton donor" evidence="6">
    <location>
        <position position="248"/>
    </location>
</feature>
<dbReference type="SUPFAM" id="SSF75005">
    <property type="entry name" value="Arabinanase/levansucrase/invertase"/>
    <property type="match status" value="1"/>
</dbReference>
<dbReference type="InterPro" id="IPR016840">
    <property type="entry name" value="Glyco_hydro_43_endo_a_Ara-ase"/>
</dbReference>
<keyword evidence="4 5" id="KW-0326">Glycosidase</keyword>
<keyword evidence="3 5" id="KW-0378">Hydrolase</keyword>
<keyword evidence="9" id="KW-0732">Signal</keyword>
<keyword evidence="11" id="KW-1185">Reference proteome</keyword>
<feature type="binding site" evidence="7">
    <location>
        <position position="67"/>
    </location>
    <ligand>
        <name>substrate</name>
    </ligand>
</feature>
<evidence type="ECO:0000256" key="3">
    <source>
        <dbReference type="ARBA" id="ARBA00022801"/>
    </source>
</evidence>
<dbReference type="InterPro" id="IPR006710">
    <property type="entry name" value="Glyco_hydro_43"/>
</dbReference>
<evidence type="ECO:0000256" key="9">
    <source>
        <dbReference type="SAM" id="SignalP"/>
    </source>
</evidence>
<dbReference type="PANTHER" id="PTHR43301">
    <property type="entry name" value="ARABINAN ENDO-1,5-ALPHA-L-ARABINOSIDASE"/>
    <property type="match status" value="1"/>
</dbReference>
<dbReference type="GO" id="GO:0031222">
    <property type="term" value="P:arabinan catabolic process"/>
    <property type="evidence" value="ECO:0007669"/>
    <property type="project" value="UniProtKB-UniPathway"/>
</dbReference>
<organism evidence="10 11">
    <name type="scientific">Glycomyces buryatensis</name>
    <dbReference type="NCBI Taxonomy" id="2570927"/>
    <lineage>
        <taxon>Bacteria</taxon>
        <taxon>Bacillati</taxon>
        <taxon>Actinomycetota</taxon>
        <taxon>Actinomycetes</taxon>
        <taxon>Glycomycetales</taxon>
        <taxon>Glycomycetaceae</taxon>
        <taxon>Glycomyces</taxon>
    </lineage>
</organism>
<dbReference type="AlphaFoldDB" id="A0A4S8QJA5"/>
<sequence length="356" mass="37217">MATKPKTLAAGLGAAALAAAGLAVYLPTAGAADNHGSEVSQAAQAKQNCDGAVSAPGTLTGSLGAHDPALVTSCEEGEPWYVFATGYGPVGDGNVTIRTSNDNGATWEDAGTMWDTKPAWVTEEVPGVDNIWAPEVFWDEERSLYSMYYSASTFGNQHSVIGLATNETLDPTDDDYGWDDQGLVWESNEGDPYNAIDASILDTDEGRFMAFGSWWSGIYAVELDPATGKAVDGAEAIHLAGRGGSGIEGPTLTEHDGMYYLFTSWDVCCAGADSTYNIRVGRSESPTGPFVDAEGTALTDGGGTLVLAGHGDFVASGGQSISNGLMAYHSYDTAGDFEMGIEAIEWVDGWPVLDGQ</sequence>
<evidence type="ECO:0000256" key="2">
    <source>
        <dbReference type="ARBA" id="ARBA00009865"/>
    </source>
</evidence>
<reference evidence="10 11" key="2">
    <citation type="submission" date="2019-05" db="EMBL/GenBank/DDBJ databases">
        <title>Glycomyces buryatensis sp. nov.</title>
        <authorList>
            <person name="Nikitina E."/>
        </authorList>
    </citation>
    <scope>NUCLEOTIDE SEQUENCE [LARGE SCALE GENOMIC DNA]</scope>
    <source>
        <strain evidence="10 11">18</strain>
    </source>
</reference>
<dbReference type="Proteomes" id="UP000308760">
    <property type="component" value="Unassembled WGS sequence"/>
</dbReference>
<evidence type="ECO:0000256" key="7">
    <source>
        <dbReference type="PIRSR" id="PIRSR026534-2"/>
    </source>
</evidence>
<dbReference type="RefSeq" id="WP_136534719.1">
    <property type="nucleotide sequence ID" value="NZ_STGY01000044.1"/>
</dbReference>
<dbReference type="EMBL" id="STGY01000044">
    <property type="protein sequence ID" value="THV41449.1"/>
    <property type="molecule type" value="Genomic_DNA"/>
</dbReference>
<feature type="binding site" evidence="7">
    <location>
        <begin position="213"/>
        <end position="215"/>
    </location>
    <ligand>
        <name>substrate</name>
    </ligand>
</feature>
<proteinExistence type="inferred from homology"/>
<dbReference type="Pfam" id="PF04616">
    <property type="entry name" value="Glyco_hydro_43"/>
    <property type="match status" value="1"/>
</dbReference>
<evidence type="ECO:0000256" key="1">
    <source>
        <dbReference type="ARBA" id="ARBA00004834"/>
    </source>
</evidence>
<feature type="binding site" evidence="7">
    <location>
        <begin position="194"/>
        <end position="197"/>
    </location>
    <ligand>
        <name>substrate</name>
    </ligand>
</feature>
<dbReference type="CDD" id="cd08998">
    <property type="entry name" value="GH43_Arb43a-like"/>
    <property type="match status" value="1"/>
</dbReference>
<feature type="signal peptide" evidence="9">
    <location>
        <begin position="1"/>
        <end position="31"/>
    </location>
</feature>
<evidence type="ECO:0000256" key="6">
    <source>
        <dbReference type="PIRSR" id="PIRSR026534-1"/>
    </source>
</evidence>
<evidence type="ECO:0000256" key="8">
    <source>
        <dbReference type="PIRSR" id="PIRSR606710-2"/>
    </source>
</evidence>
<feature type="chain" id="PRO_5020225813" evidence="9">
    <location>
        <begin position="32"/>
        <end position="356"/>
    </location>
</feature>
<name>A0A4S8QJA5_9ACTN</name>